<name>A0A6P2ZUI9_9BURK</name>
<proteinExistence type="predicted"/>
<dbReference type="InterPro" id="IPR046507">
    <property type="entry name" value="DUF6685"/>
</dbReference>
<evidence type="ECO:0000313" key="2">
    <source>
        <dbReference type="Proteomes" id="UP000494109"/>
    </source>
</evidence>
<dbReference type="RefSeq" id="WP_174946479.1">
    <property type="nucleotide sequence ID" value="NZ_CABVQS010000020.1"/>
</dbReference>
<organism evidence="1 2">
    <name type="scientific">Burkholderia contaminans</name>
    <dbReference type="NCBI Taxonomy" id="488447"/>
    <lineage>
        <taxon>Bacteria</taxon>
        <taxon>Pseudomonadati</taxon>
        <taxon>Pseudomonadota</taxon>
        <taxon>Betaproteobacteria</taxon>
        <taxon>Burkholderiales</taxon>
        <taxon>Burkholderiaceae</taxon>
        <taxon>Burkholderia</taxon>
        <taxon>Burkholderia cepacia complex</taxon>
    </lineage>
</organism>
<dbReference type="EMBL" id="CABVQS010000020">
    <property type="protein sequence ID" value="VWD38587.1"/>
    <property type="molecule type" value="Genomic_DNA"/>
</dbReference>
<sequence length="349" mass="38826">MTDVTAQRKWSSGVSGAAEIPWAVARPDLWPWWRRQLSRPPAVDRARILAWIDLQKRLRAIDQGSLPKQLGVRGEGVFGNSIRHVEWLDSWDGAPFEICGLVRTTSGLRRSRLACPEGRLTQRSGIDGFEFDISDIEGIGNSKSSDRCFASVKAFGLDFATYDKASVDVAGLSRMLSHREVRILRRDPGDAVGVRLWDGRLFLYNAGGSHHFAGAHYIASEIKMCVPLRARLEVIELNVPAVRWLLARFTPISIPRDTANAASRLVAQVLGSSYTLPIPGGLARATELLLVPEVGEASPLVVEQFECSGMPRINRWFEELIRAQQEHRAALTRRFPTAFPVDIQAPRVV</sequence>
<protein>
    <submittedName>
        <fullName evidence="1">Uncharacterized protein</fullName>
    </submittedName>
</protein>
<dbReference type="AlphaFoldDB" id="A0A6P2ZUI9"/>
<dbReference type="Proteomes" id="UP000494109">
    <property type="component" value="Unassembled WGS sequence"/>
</dbReference>
<reference evidence="1 2" key="1">
    <citation type="submission" date="2019-09" db="EMBL/GenBank/DDBJ databases">
        <authorList>
            <person name="Depoorter E."/>
        </authorList>
    </citation>
    <scope>NUCLEOTIDE SEQUENCE [LARGE SCALE GENOMIC DNA]</scope>
    <source>
        <strain evidence="1">R-71033</strain>
    </source>
</reference>
<dbReference type="Pfam" id="PF20390">
    <property type="entry name" value="DUF6685"/>
    <property type="match status" value="1"/>
</dbReference>
<gene>
    <name evidence="1" type="ORF">BCO71033_04426</name>
</gene>
<accession>A0A6P2ZUI9</accession>
<evidence type="ECO:0000313" key="1">
    <source>
        <dbReference type="EMBL" id="VWD38587.1"/>
    </source>
</evidence>